<dbReference type="Proteomes" id="UP001153954">
    <property type="component" value="Unassembled WGS sequence"/>
</dbReference>
<evidence type="ECO:0000313" key="2">
    <source>
        <dbReference type="EMBL" id="CAH2094590.1"/>
    </source>
</evidence>
<dbReference type="Pfam" id="PF02221">
    <property type="entry name" value="E1_DerP2_DerF2"/>
    <property type="match status" value="1"/>
</dbReference>
<proteinExistence type="predicted"/>
<evidence type="ECO:0000259" key="1">
    <source>
        <dbReference type="Pfam" id="PF02221"/>
    </source>
</evidence>
<feature type="domain" description="MD-2-related lipid-recognition" evidence="1">
    <location>
        <begin position="13"/>
        <end position="126"/>
    </location>
</feature>
<dbReference type="AlphaFoldDB" id="A0AAU9UA26"/>
<dbReference type="Gene3D" id="2.60.40.770">
    <property type="match status" value="1"/>
</dbReference>
<comment type="caution">
    <text evidence="2">The sequence shown here is derived from an EMBL/GenBank/DDBJ whole genome shotgun (WGS) entry which is preliminary data.</text>
</comment>
<protein>
    <recommendedName>
        <fullName evidence="1">MD-2-related lipid-recognition domain-containing protein</fullName>
    </recommendedName>
</protein>
<dbReference type="InterPro" id="IPR003172">
    <property type="entry name" value="ML_dom"/>
</dbReference>
<dbReference type="SUPFAM" id="SSF81296">
    <property type="entry name" value="E set domains"/>
    <property type="match status" value="1"/>
</dbReference>
<dbReference type="InterPro" id="IPR014756">
    <property type="entry name" value="Ig_E-set"/>
</dbReference>
<dbReference type="EMBL" id="CAKOGL010000014">
    <property type="protein sequence ID" value="CAH2094590.1"/>
    <property type="molecule type" value="Genomic_DNA"/>
</dbReference>
<sequence length="236" mass="26819">MDVVYGATGSAYDLETVYIEGCGTRLPCYVTLGHSTVVNVQFFADFESRQLDQDVTININHVDAKAPVTPEPCETVMCPVQTFAMTSFTSVMSVPTNMALNQRGYLQWRVYNENGMQVLCYSVMVQTQTNVQRFLRQFHVDLVYHSEPRIAEFHRQETMNKVLNGTRHSVMQTLLKNGASMFVTQVECFMLWRRKGSAAAEIAKGDRKADAAKTIMDDRAVLVHIKWVLISQYQKL</sequence>
<organism evidence="2 3">
    <name type="scientific">Euphydryas editha</name>
    <name type="common">Edith's checkerspot</name>
    <dbReference type="NCBI Taxonomy" id="104508"/>
    <lineage>
        <taxon>Eukaryota</taxon>
        <taxon>Metazoa</taxon>
        <taxon>Ecdysozoa</taxon>
        <taxon>Arthropoda</taxon>
        <taxon>Hexapoda</taxon>
        <taxon>Insecta</taxon>
        <taxon>Pterygota</taxon>
        <taxon>Neoptera</taxon>
        <taxon>Endopterygota</taxon>
        <taxon>Lepidoptera</taxon>
        <taxon>Glossata</taxon>
        <taxon>Ditrysia</taxon>
        <taxon>Papilionoidea</taxon>
        <taxon>Nymphalidae</taxon>
        <taxon>Nymphalinae</taxon>
        <taxon>Euphydryas</taxon>
    </lineage>
</organism>
<keyword evidence="3" id="KW-1185">Reference proteome</keyword>
<reference evidence="2" key="1">
    <citation type="submission" date="2022-03" db="EMBL/GenBank/DDBJ databases">
        <authorList>
            <person name="Tunstrom K."/>
        </authorList>
    </citation>
    <scope>NUCLEOTIDE SEQUENCE</scope>
</reference>
<name>A0AAU9UA26_EUPED</name>
<gene>
    <name evidence="2" type="ORF">EEDITHA_LOCUS10144</name>
</gene>
<evidence type="ECO:0000313" key="3">
    <source>
        <dbReference type="Proteomes" id="UP001153954"/>
    </source>
</evidence>
<accession>A0AAU9UA26</accession>